<dbReference type="NCBIfam" id="TIGR01469">
    <property type="entry name" value="cobA_cysG_Cterm"/>
    <property type="match status" value="1"/>
</dbReference>
<evidence type="ECO:0000256" key="4">
    <source>
        <dbReference type="ARBA" id="ARBA00022603"/>
    </source>
</evidence>
<keyword evidence="7" id="KW-0627">Porphyrin biosynthesis</keyword>
<dbReference type="InterPro" id="IPR035996">
    <property type="entry name" value="4pyrrol_Methylase_sf"/>
</dbReference>
<sequence length="538" mass="59409">MSHGKGIVYLVGAGPGDIGLLTVKGLKCLQKAEVVIYDFHLNAQILNYISRDAEFIYAGKRGGHHTMTQDEINAEIVAKAKKGKTVCRLKGGDPFVFGRGGEEAQVLAKEGIRFEVVPGVSSSVAAPAYAGIPLTHRLYSSSFAVIPGYEDTTKEESAIDWSKLATGVGTLVFLMAVKNISVLTQKLIENGRDPDTPVAVIRWGTRPDQRTLQGSLKDIADLVREKDIRPPAVMVVGDVVNLRQELKWYELKPMFGHRILVTREHMEGFGELEELGAELVLFSTVEIVPPVSWDELDSCIEKIGSYEWVIFTSANGVKYFFSRLFEKGIDIRELKGIRICAIGTKTAARIRKFGLKVDLIPEEFRAEGLIEAFTKESRRQQAEGRSRESAKNIPPSASNLEPRTSNRLDGVRFLLPRAEVAREIFPEKVRELGGVIDVPVTYRAVKPEYHGKRLRRFLKEGRVTIATFTSAATFNNFREIMGEDADELLGKVAIAVIGPVTAKAVEKAGLKVEIMPALATVEAMAEEIKKWAGRNASN</sequence>
<dbReference type="GO" id="GO:0004852">
    <property type="term" value="F:uroporphyrinogen-III synthase activity"/>
    <property type="evidence" value="ECO:0007669"/>
    <property type="project" value="InterPro"/>
</dbReference>
<dbReference type="SUPFAM" id="SSF53790">
    <property type="entry name" value="Tetrapyrrole methylase"/>
    <property type="match status" value="1"/>
</dbReference>
<gene>
    <name evidence="14" type="ORF">NBG4_280002</name>
</gene>
<feature type="region of interest" description="Disordered" evidence="11">
    <location>
        <begin position="377"/>
        <end position="404"/>
    </location>
</feature>
<evidence type="ECO:0000256" key="11">
    <source>
        <dbReference type="SAM" id="MobiDB-lite"/>
    </source>
</evidence>
<dbReference type="InterPro" id="IPR003043">
    <property type="entry name" value="Uropor_MeTrfase_CS"/>
</dbReference>
<dbReference type="InterPro" id="IPR000878">
    <property type="entry name" value="4pyrrol_Mease"/>
</dbReference>
<evidence type="ECO:0000256" key="1">
    <source>
        <dbReference type="ARBA" id="ARBA00005879"/>
    </source>
</evidence>
<evidence type="ECO:0000313" key="14">
    <source>
        <dbReference type="EMBL" id="SPQ00565.1"/>
    </source>
</evidence>
<comment type="pathway">
    <text evidence="8">Porphyrin-containing compound metabolism; siroheme biosynthesis; precorrin-2 from uroporphyrinogen III: step 1/1.</text>
</comment>
<dbReference type="GO" id="GO:0004851">
    <property type="term" value="F:uroporphyrin-III C-methyltransferase activity"/>
    <property type="evidence" value="ECO:0007669"/>
    <property type="project" value="UniProtKB-EC"/>
</dbReference>
<keyword evidence="6" id="KW-0949">S-adenosyl-L-methionine</keyword>
<evidence type="ECO:0000256" key="9">
    <source>
        <dbReference type="ARBA" id="ARBA00060548"/>
    </source>
</evidence>
<reference evidence="15" key="1">
    <citation type="submission" date="2018-03" db="EMBL/GenBank/DDBJ databases">
        <authorList>
            <person name="Zecchin S."/>
        </authorList>
    </citation>
    <scope>NUCLEOTIDE SEQUENCE [LARGE SCALE GENOMIC DNA]</scope>
</reference>
<dbReference type="SUPFAM" id="SSF69618">
    <property type="entry name" value="HemD-like"/>
    <property type="match status" value="1"/>
</dbReference>
<evidence type="ECO:0000259" key="12">
    <source>
        <dbReference type="Pfam" id="PF00590"/>
    </source>
</evidence>
<dbReference type="EMBL" id="OUUY01000073">
    <property type="protein sequence ID" value="SPQ00565.1"/>
    <property type="molecule type" value="Genomic_DNA"/>
</dbReference>
<accession>A0A2U3QGU5</accession>
<organism evidence="14 15">
    <name type="scientific">Candidatus Sulfobium mesophilum</name>
    <dbReference type="NCBI Taxonomy" id="2016548"/>
    <lineage>
        <taxon>Bacteria</taxon>
        <taxon>Pseudomonadati</taxon>
        <taxon>Nitrospirota</taxon>
        <taxon>Nitrospiria</taxon>
        <taxon>Nitrospirales</taxon>
        <taxon>Nitrospiraceae</taxon>
        <taxon>Candidatus Sulfobium</taxon>
    </lineage>
</organism>
<dbReference type="InterPro" id="IPR050161">
    <property type="entry name" value="Siro_Cobalamin_biosynth"/>
</dbReference>
<dbReference type="GO" id="GO:0032259">
    <property type="term" value="P:methylation"/>
    <property type="evidence" value="ECO:0007669"/>
    <property type="project" value="UniProtKB-KW"/>
</dbReference>
<comment type="similarity">
    <text evidence="1 10">Belongs to the precorrin methyltransferase family.</text>
</comment>
<dbReference type="InterPro" id="IPR006366">
    <property type="entry name" value="CobA/CysG_C"/>
</dbReference>
<evidence type="ECO:0000256" key="3">
    <source>
        <dbReference type="ARBA" id="ARBA00022573"/>
    </source>
</evidence>
<dbReference type="EC" id="2.1.1.107" evidence="2"/>
<dbReference type="GO" id="GO:0019354">
    <property type="term" value="P:siroheme biosynthetic process"/>
    <property type="evidence" value="ECO:0007669"/>
    <property type="project" value="InterPro"/>
</dbReference>
<feature type="compositionally biased region" description="Basic and acidic residues" evidence="11">
    <location>
        <begin position="377"/>
        <end position="390"/>
    </location>
</feature>
<dbReference type="AlphaFoldDB" id="A0A2U3QGU5"/>
<evidence type="ECO:0000256" key="6">
    <source>
        <dbReference type="ARBA" id="ARBA00022691"/>
    </source>
</evidence>
<dbReference type="InterPro" id="IPR014776">
    <property type="entry name" value="4pyrrole_Mease_sub2"/>
</dbReference>
<dbReference type="NCBIfam" id="NF004790">
    <property type="entry name" value="PRK06136.1"/>
    <property type="match status" value="1"/>
</dbReference>
<evidence type="ECO:0000256" key="7">
    <source>
        <dbReference type="ARBA" id="ARBA00023244"/>
    </source>
</evidence>
<dbReference type="FunFam" id="3.30.950.10:FF:000001">
    <property type="entry name" value="Siroheme synthase"/>
    <property type="match status" value="1"/>
</dbReference>
<keyword evidence="5 10" id="KW-0808">Transferase</keyword>
<dbReference type="InterPro" id="IPR036108">
    <property type="entry name" value="4pyrrol_syn_uPrphyn_synt_sf"/>
</dbReference>
<keyword evidence="3" id="KW-0169">Cobalamin biosynthesis</keyword>
<dbReference type="Pfam" id="PF02602">
    <property type="entry name" value="HEM4"/>
    <property type="match status" value="1"/>
</dbReference>
<dbReference type="PANTHER" id="PTHR45790">
    <property type="entry name" value="SIROHEME SYNTHASE-RELATED"/>
    <property type="match status" value="1"/>
</dbReference>
<name>A0A2U3QGU5_9BACT</name>
<dbReference type="InterPro" id="IPR014777">
    <property type="entry name" value="4pyrrole_Mease_sub1"/>
</dbReference>
<dbReference type="GO" id="GO:0009236">
    <property type="term" value="P:cobalamin biosynthetic process"/>
    <property type="evidence" value="ECO:0007669"/>
    <property type="project" value="UniProtKB-KW"/>
</dbReference>
<proteinExistence type="inferred from homology"/>
<evidence type="ECO:0000256" key="2">
    <source>
        <dbReference type="ARBA" id="ARBA00012162"/>
    </source>
</evidence>
<dbReference type="InterPro" id="IPR003754">
    <property type="entry name" value="4pyrrol_synth_uPrphyn_synth"/>
</dbReference>
<dbReference type="Pfam" id="PF00590">
    <property type="entry name" value="TP_methylase"/>
    <property type="match status" value="1"/>
</dbReference>
<evidence type="ECO:0000259" key="13">
    <source>
        <dbReference type="Pfam" id="PF02602"/>
    </source>
</evidence>
<keyword evidence="15" id="KW-1185">Reference proteome</keyword>
<dbReference type="Gene3D" id="3.30.950.10">
    <property type="entry name" value="Methyltransferase, Cobalt-precorrin-4 Transmethylase, Domain 2"/>
    <property type="match status" value="1"/>
</dbReference>
<evidence type="ECO:0000313" key="15">
    <source>
        <dbReference type="Proteomes" id="UP000245125"/>
    </source>
</evidence>
<dbReference type="Gene3D" id="3.40.1010.10">
    <property type="entry name" value="Cobalt-precorrin-4 Transmethylase, Domain 1"/>
    <property type="match status" value="1"/>
</dbReference>
<protein>
    <recommendedName>
        <fullName evidence="2">uroporphyrinogen-III C-methyltransferase</fullName>
        <ecNumber evidence="2">2.1.1.107</ecNumber>
    </recommendedName>
</protein>
<keyword evidence="4 10" id="KW-0489">Methyltransferase</keyword>
<dbReference type="PROSITE" id="PS00839">
    <property type="entry name" value="SUMT_1"/>
    <property type="match status" value="1"/>
</dbReference>
<dbReference type="Gene3D" id="3.40.50.10090">
    <property type="match status" value="2"/>
</dbReference>
<dbReference type="CDD" id="cd06578">
    <property type="entry name" value="HemD"/>
    <property type="match status" value="1"/>
</dbReference>
<evidence type="ECO:0000256" key="10">
    <source>
        <dbReference type="RuleBase" id="RU003960"/>
    </source>
</evidence>
<evidence type="ECO:0000256" key="5">
    <source>
        <dbReference type="ARBA" id="ARBA00022679"/>
    </source>
</evidence>
<comment type="pathway">
    <text evidence="9">Cofactor biosynthesis; adenosylcobalamin biosynthesis; precorrin-2 from uroporphyrinogen III: step 1/1.</text>
</comment>
<dbReference type="PANTHER" id="PTHR45790:SF3">
    <property type="entry name" value="S-ADENOSYL-L-METHIONINE-DEPENDENT UROPORPHYRINOGEN III METHYLTRANSFERASE, CHLOROPLASTIC"/>
    <property type="match status" value="1"/>
</dbReference>
<evidence type="ECO:0000256" key="8">
    <source>
        <dbReference type="ARBA" id="ARBA00025705"/>
    </source>
</evidence>
<feature type="domain" description="Tetrapyrrole biosynthesis uroporphyrinogen III synthase" evidence="13">
    <location>
        <begin position="271"/>
        <end position="525"/>
    </location>
</feature>
<dbReference type="CDD" id="cd11642">
    <property type="entry name" value="SUMT"/>
    <property type="match status" value="1"/>
</dbReference>
<dbReference type="PROSITE" id="PS00840">
    <property type="entry name" value="SUMT_2"/>
    <property type="match status" value="1"/>
</dbReference>
<dbReference type="FunFam" id="3.40.1010.10:FF:000001">
    <property type="entry name" value="Siroheme synthase"/>
    <property type="match status" value="1"/>
</dbReference>
<feature type="domain" description="Tetrapyrrole methylase" evidence="12">
    <location>
        <begin position="8"/>
        <end position="219"/>
    </location>
</feature>
<dbReference type="OrthoDB" id="9815856at2"/>
<dbReference type="Proteomes" id="UP000245125">
    <property type="component" value="Unassembled WGS sequence"/>
</dbReference>